<evidence type="ECO:0000256" key="1">
    <source>
        <dbReference type="SAM" id="MobiDB-lite"/>
    </source>
</evidence>
<protein>
    <submittedName>
        <fullName evidence="3">Uncharacterized protein</fullName>
    </submittedName>
</protein>
<accession>A0A915HU36</accession>
<sequence>MHDNVLEEVPEVDRVSFCDDKSDTFSQTEEIEAEQPIPQAQPSPHQPPSWLMEVTELAEPIFLVAQVSISICPNCQQWVIGTIFPPMIVSIPDVIIQPLTTNHIATEFPIETAIINDTNRKCSLLLVNNMPNSIKLYPNQLIPVSKHALEYTVNPTDHQVATTAVDRDLTDHEPAALEKLLPCHNDQQKLDFA</sequence>
<keyword evidence="2" id="KW-1185">Reference proteome</keyword>
<proteinExistence type="predicted"/>
<organism evidence="2 3">
    <name type="scientific">Romanomermis culicivorax</name>
    <name type="common">Nematode worm</name>
    <dbReference type="NCBI Taxonomy" id="13658"/>
    <lineage>
        <taxon>Eukaryota</taxon>
        <taxon>Metazoa</taxon>
        <taxon>Ecdysozoa</taxon>
        <taxon>Nematoda</taxon>
        <taxon>Enoplea</taxon>
        <taxon>Dorylaimia</taxon>
        <taxon>Mermithida</taxon>
        <taxon>Mermithoidea</taxon>
        <taxon>Mermithidae</taxon>
        <taxon>Romanomermis</taxon>
    </lineage>
</organism>
<reference evidence="3" key="1">
    <citation type="submission" date="2022-11" db="UniProtKB">
        <authorList>
            <consortium name="WormBaseParasite"/>
        </authorList>
    </citation>
    <scope>IDENTIFICATION</scope>
</reference>
<dbReference type="Proteomes" id="UP000887565">
    <property type="component" value="Unplaced"/>
</dbReference>
<dbReference type="AlphaFoldDB" id="A0A915HU36"/>
<feature type="region of interest" description="Disordered" evidence="1">
    <location>
        <begin position="24"/>
        <end position="46"/>
    </location>
</feature>
<name>A0A915HU36_ROMCU</name>
<evidence type="ECO:0000313" key="2">
    <source>
        <dbReference type="Proteomes" id="UP000887565"/>
    </source>
</evidence>
<dbReference type="WBParaSite" id="nRc.2.0.1.t04900-RA">
    <property type="protein sequence ID" value="nRc.2.0.1.t04900-RA"/>
    <property type="gene ID" value="nRc.2.0.1.g04900"/>
</dbReference>
<evidence type="ECO:0000313" key="3">
    <source>
        <dbReference type="WBParaSite" id="nRc.2.0.1.t04900-RA"/>
    </source>
</evidence>